<evidence type="ECO:0000256" key="19">
    <source>
        <dbReference type="ARBA" id="ARBA00031203"/>
    </source>
</evidence>
<feature type="disulfide bond" evidence="24">
    <location>
        <begin position="119"/>
        <end position="122"/>
    </location>
</feature>
<dbReference type="EC" id="2.4.1.143" evidence="5"/>
<reference evidence="25 26" key="1">
    <citation type="submission" date="2024-09" db="EMBL/GenBank/DDBJ databases">
        <title>Chromosome-scale assembly of Riccia fluitans.</title>
        <authorList>
            <person name="Paukszto L."/>
            <person name="Sawicki J."/>
            <person name="Karawczyk K."/>
            <person name="Piernik-Szablinska J."/>
            <person name="Szczecinska M."/>
            <person name="Mazdziarz M."/>
        </authorList>
    </citation>
    <scope>NUCLEOTIDE SEQUENCE [LARGE SCALE GENOMIC DNA]</scope>
    <source>
        <strain evidence="25">Rf_01</strain>
        <tissue evidence="25">Aerial parts of the thallus</tissue>
    </source>
</reference>
<keyword evidence="8" id="KW-0808">Transferase</keyword>
<evidence type="ECO:0000256" key="1">
    <source>
        <dbReference type="ARBA" id="ARBA00001936"/>
    </source>
</evidence>
<keyword evidence="7" id="KW-0328">Glycosyltransferase</keyword>
<evidence type="ECO:0000256" key="24">
    <source>
        <dbReference type="PIRSR" id="PIRSR607754-3"/>
    </source>
</evidence>
<dbReference type="Gene3D" id="3.90.550.10">
    <property type="entry name" value="Spore Coat Polysaccharide Biosynthesis Protein SpsA, Chain A"/>
    <property type="match status" value="1"/>
</dbReference>
<keyword evidence="15 24" id="KW-1015">Disulfide bond</keyword>
<comment type="subcellular location">
    <subcellularLocation>
        <location evidence="2">Golgi apparatus membrane</location>
        <topology evidence="2">Single-pass type II membrane protein</topology>
    </subcellularLocation>
</comment>
<keyword evidence="10 23" id="KW-0479">Metal-binding</keyword>
<keyword evidence="14" id="KW-0472">Membrane</keyword>
<evidence type="ECO:0000256" key="12">
    <source>
        <dbReference type="ARBA" id="ARBA00022989"/>
    </source>
</evidence>
<evidence type="ECO:0000256" key="11">
    <source>
        <dbReference type="ARBA" id="ARBA00022968"/>
    </source>
</evidence>
<proteinExistence type="inferred from homology"/>
<comment type="similarity">
    <text evidence="4">Belongs to the glycosyltransferase 16 (GT16) protein family.</text>
</comment>
<dbReference type="Proteomes" id="UP001605036">
    <property type="component" value="Unassembled WGS sequence"/>
</dbReference>
<evidence type="ECO:0000256" key="14">
    <source>
        <dbReference type="ARBA" id="ARBA00023136"/>
    </source>
</evidence>
<evidence type="ECO:0000256" key="9">
    <source>
        <dbReference type="ARBA" id="ARBA00022692"/>
    </source>
</evidence>
<feature type="disulfide bond" evidence="24">
    <location>
        <begin position="170"/>
        <end position="275"/>
    </location>
</feature>
<evidence type="ECO:0000256" key="20">
    <source>
        <dbReference type="ARBA" id="ARBA00032552"/>
    </source>
</evidence>
<dbReference type="AlphaFoldDB" id="A0ABD1XN35"/>
<dbReference type="PANTHER" id="PTHR12871:SF0">
    <property type="entry name" value="ALPHA-1,6-MANNOSYL-GLYCOPROTEIN 2-BETA-N-ACETYLGLUCOSAMINYLTRANSFERASE"/>
    <property type="match status" value="1"/>
</dbReference>
<dbReference type="PANTHER" id="PTHR12871">
    <property type="entry name" value="BETA-1,2-N-ACETYLGLUCOSAMINYLTRANSFERASE II"/>
    <property type="match status" value="1"/>
</dbReference>
<keyword evidence="13" id="KW-0333">Golgi apparatus</keyword>
<protein>
    <recommendedName>
        <fullName evidence="6">Alpha-1,6-mannosyl-glycoprotein 2-beta-N-acetylglucosaminyltransferase</fullName>
        <ecNumber evidence="5">2.4.1.143</ecNumber>
    </recommendedName>
    <alternativeName>
        <fullName evidence="21">Beta-1,2-N-acetylglucosaminyltransferase II</fullName>
    </alternativeName>
    <alternativeName>
        <fullName evidence="20">GlcNAc-T II</fullName>
    </alternativeName>
    <alternativeName>
        <fullName evidence="19">Mannoside acetylglucosaminyltransferase 2</fullName>
    </alternativeName>
    <alternativeName>
        <fullName evidence="18">N-glycosyl-oligosaccharide-glycoprotein N-acetylglucosaminyltransferase II</fullName>
    </alternativeName>
</protein>
<evidence type="ECO:0000256" key="5">
    <source>
        <dbReference type="ARBA" id="ARBA00012613"/>
    </source>
</evidence>
<keyword evidence="17 23" id="KW-0464">Manganese</keyword>
<evidence type="ECO:0000313" key="26">
    <source>
        <dbReference type="Proteomes" id="UP001605036"/>
    </source>
</evidence>
<evidence type="ECO:0000256" key="15">
    <source>
        <dbReference type="ARBA" id="ARBA00023157"/>
    </source>
</evidence>
<evidence type="ECO:0000256" key="23">
    <source>
        <dbReference type="PIRSR" id="PIRSR607754-2"/>
    </source>
</evidence>
<evidence type="ECO:0000313" key="25">
    <source>
        <dbReference type="EMBL" id="KAL2610359.1"/>
    </source>
</evidence>
<comment type="caution">
    <text evidence="25">The sequence shown here is derived from an EMBL/GenBank/DDBJ whole genome shotgun (WGS) entry which is preliminary data.</text>
</comment>
<keyword evidence="11" id="KW-0735">Signal-anchor</keyword>
<dbReference type="InterPro" id="IPR007754">
    <property type="entry name" value="GlcNAc_II"/>
</dbReference>
<feature type="disulfide bond" evidence="24">
    <location>
        <begin position="37"/>
        <end position="48"/>
    </location>
</feature>
<dbReference type="GO" id="GO:0000139">
    <property type="term" value="C:Golgi membrane"/>
    <property type="evidence" value="ECO:0007669"/>
    <property type="project" value="UniProtKB-SubCell"/>
</dbReference>
<feature type="binding site" evidence="23">
    <location>
        <position position="205"/>
    </location>
    <ligand>
        <name>Mn(2+)</name>
        <dbReference type="ChEBI" id="CHEBI:29035"/>
    </ligand>
</feature>
<evidence type="ECO:0000256" key="8">
    <source>
        <dbReference type="ARBA" id="ARBA00022679"/>
    </source>
</evidence>
<keyword evidence="12" id="KW-1133">Transmembrane helix</keyword>
<evidence type="ECO:0000256" key="17">
    <source>
        <dbReference type="ARBA" id="ARBA00023211"/>
    </source>
</evidence>
<evidence type="ECO:0000256" key="13">
    <source>
        <dbReference type="ARBA" id="ARBA00023034"/>
    </source>
</evidence>
<evidence type="ECO:0000256" key="7">
    <source>
        <dbReference type="ARBA" id="ARBA00022676"/>
    </source>
</evidence>
<dbReference type="Pfam" id="PF05060">
    <property type="entry name" value="MGAT2"/>
    <property type="match status" value="1"/>
</dbReference>
<comment type="catalytic activity">
    <reaction evidence="22">
        <text>an N(4)-{beta-D-GlcNAc-(1-&gt;2)-alpha-D-Man-(1-&gt;3)-[alpha-D-Man-(1-&gt;6)]-beta-D-Man-(1-&gt;4)-beta-D-GlcNAc-(1-&gt;4)-beta-D-GlcNAc}-L-asparaginyl-[protein] + UDP-N-acetyl-alpha-D-glucosamine = N(4)-{beta-D-GlcNAc-(1-&gt;2)-alpha-D-Man-(1-&gt;3)-[beta-D-GlcNAc-(1-&gt;2)-alpha-D-Man-(1-&gt;6)]-beta-D-Man-(1-&gt;4)-beta-D-GlcNAc-(1-&gt;4)-beta-D-GlcNAc}-L-asparaginyl-[protein] + UDP + H(+)</text>
        <dbReference type="Rhea" id="RHEA:12941"/>
        <dbReference type="Rhea" id="RHEA-COMP:13526"/>
        <dbReference type="Rhea" id="RHEA-COMP:14369"/>
        <dbReference type="ChEBI" id="CHEBI:15378"/>
        <dbReference type="ChEBI" id="CHEBI:57705"/>
        <dbReference type="ChEBI" id="CHEBI:58223"/>
        <dbReference type="ChEBI" id="CHEBI:60615"/>
        <dbReference type="ChEBI" id="CHEBI:60651"/>
        <dbReference type="EC" id="2.4.1.143"/>
    </reaction>
</comment>
<gene>
    <name evidence="25" type="ORF">R1flu_028932</name>
</gene>
<accession>A0ABD1XN35</accession>
<evidence type="ECO:0000256" key="22">
    <source>
        <dbReference type="ARBA" id="ARBA00093257"/>
    </source>
</evidence>
<evidence type="ECO:0000256" key="18">
    <source>
        <dbReference type="ARBA" id="ARBA00029663"/>
    </source>
</evidence>
<comment type="pathway">
    <text evidence="3">Protein modification; protein glycosylation.</text>
</comment>
<dbReference type="GO" id="GO:0046872">
    <property type="term" value="F:metal ion binding"/>
    <property type="evidence" value="ECO:0007669"/>
    <property type="project" value="UniProtKB-KW"/>
</dbReference>
<evidence type="ECO:0000256" key="3">
    <source>
        <dbReference type="ARBA" id="ARBA00004922"/>
    </source>
</evidence>
<keyword evidence="16" id="KW-0325">Glycoprotein</keyword>
<sequence>MNAIVERIRFCQVKQIFALFSPHLFNDSFPGEAPEDCRGSEDSSATGCIGNPDQYGNHRARRIVSLKHHWWWMMNTVWDGLAETRNRDGNILFIEEDHFVLRNAYRSIVRLRDMKNSKCPECVAVSLAPVDVNSRGEGYEALIVEKIGNVGYSFNRTVFNLIHSKARSFCQFDDYNWDITMWAVVFPSFPTGGYTLRGPKASAMHFGKCGLHQGQEKGKSICIDTDNDRDFQGDTGDLEPFLSEDWRVLKFPIRGYNKGFEGWGGWGDKRDQQLCLDFSRMYLTSSRV</sequence>
<evidence type="ECO:0000256" key="6">
    <source>
        <dbReference type="ARBA" id="ARBA00014817"/>
    </source>
</evidence>
<dbReference type="GO" id="GO:0008455">
    <property type="term" value="F:alpha-1,6-mannosylglycoprotein 2-beta-N-acetylglucosaminyltransferase activity"/>
    <property type="evidence" value="ECO:0007669"/>
    <property type="project" value="UniProtKB-EC"/>
</dbReference>
<keyword evidence="26" id="KW-1185">Reference proteome</keyword>
<evidence type="ECO:0000256" key="10">
    <source>
        <dbReference type="ARBA" id="ARBA00022723"/>
    </source>
</evidence>
<feature type="binding site" evidence="23">
    <location>
        <position position="97"/>
    </location>
    <ligand>
        <name>Mn(2+)</name>
        <dbReference type="ChEBI" id="CHEBI:29035"/>
    </ligand>
</feature>
<evidence type="ECO:0000256" key="16">
    <source>
        <dbReference type="ARBA" id="ARBA00023180"/>
    </source>
</evidence>
<evidence type="ECO:0000256" key="21">
    <source>
        <dbReference type="ARBA" id="ARBA00032915"/>
    </source>
</evidence>
<evidence type="ECO:0000256" key="2">
    <source>
        <dbReference type="ARBA" id="ARBA00004323"/>
    </source>
</evidence>
<dbReference type="EMBL" id="JBHFFA010000008">
    <property type="protein sequence ID" value="KAL2610359.1"/>
    <property type="molecule type" value="Genomic_DNA"/>
</dbReference>
<evidence type="ECO:0000256" key="4">
    <source>
        <dbReference type="ARBA" id="ARBA00011011"/>
    </source>
</evidence>
<name>A0ABD1XN35_9MARC</name>
<keyword evidence="9" id="KW-0812">Transmembrane</keyword>
<dbReference type="InterPro" id="IPR029044">
    <property type="entry name" value="Nucleotide-diphossugar_trans"/>
</dbReference>
<organism evidence="25 26">
    <name type="scientific">Riccia fluitans</name>
    <dbReference type="NCBI Taxonomy" id="41844"/>
    <lineage>
        <taxon>Eukaryota</taxon>
        <taxon>Viridiplantae</taxon>
        <taxon>Streptophyta</taxon>
        <taxon>Embryophyta</taxon>
        <taxon>Marchantiophyta</taxon>
        <taxon>Marchantiopsida</taxon>
        <taxon>Marchantiidae</taxon>
        <taxon>Marchantiales</taxon>
        <taxon>Ricciaceae</taxon>
        <taxon>Riccia</taxon>
    </lineage>
</organism>
<comment type="cofactor">
    <cofactor evidence="1 23">
        <name>Mn(2+)</name>
        <dbReference type="ChEBI" id="CHEBI:29035"/>
    </cofactor>
</comment>